<gene>
    <name evidence="2" type="ORF">C1H46_013556</name>
</gene>
<evidence type="ECO:0000313" key="3">
    <source>
        <dbReference type="Proteomes" id="UP000315295"/>
    </source>
</evidence>
<dbReference type="EMBL" id="VIEB01000205">
    <property type="protein sequence ID" value="TQE00846.1"/>
    <property type="molecule type" value="Genomic_DNA"/>
</dbReference>
<dbReference type="InterPro" id="IPR016197">
    <property type="entry name" value="Chromo-like_dom_sf"/>
</dbReference>
<keyword evidence="3" id="KW-1185">Reference proteome</keyword>
<dbReference type="Proteomes" id="UP000315295">
    <property type="component" value="Unassembled WGS sequence"/>
</dbReference>
<dbReference type="InterPro" id="IPR056924">
    <property type="entry name" value="SH3_Tf2-1"/>
</dbReference>
<organism evidence="2 3">
    <name type="scientific">Malus baccata</name>
    <name type="common">Siberian crab apple</name>
    <name type="synonym">Pyrus baccata</name>
    <dbReference type="NCBI Taxonomy" id="106549"/>
    <lineage>
        <taxon>Eukaryota</taxon>
        <taxon>Viridiplantae</taxon>
        <taxon>Streptophyta</taxon>
        <taxon>Embryophyta</taxon>
        <taxon>Tracheophyta</taxon>
        <taxon>Spermatophyta</taxon>
        <taxon>Magnoliopsida</taxon>
        <taxon>eudicotyledons</taxon>
        <taxon>Gunneridae</taxon>
        <taxon>Pentapetalae</taxon>
        <taxon>rosids</taxon>
        <taxon>fabids</taxon>
        <taxon>Rosales</taxon>
        <taxon>Rosaceae</taxon>
        <taxon>Amygdaloideae</taxon>
        <taxon>Maleae</taxon>
        <taxon>Malus</taxon>
    </lineage>
</organism>
<evidence type="ECO:0000259" key="1">
    <source>
        <dbReference type="Pfam" id="PF24626"/>
    </source>
</evidence>
<comment type="caution">
    <text evidence="2">The sequence shown here is derived from an EMBL/GenBank/DDBJ whole genome shotgun (WGS) entry which is preliminary data.</text>
</comment>
<dbReference type="SUPFAM" id="SSF54160">
    <property type="entry name" value="Chromo domain-like"/>
    <property type="match status" value="1"/>
</dbReference>
<accession>A0A540MPX2</accession>
<protein>
    <recommendedName>
        <fullName evidence="1">Tf2-1-like SH3-like domain-containing protein</fullName>
    </recommendedName>
</protein>
<dbReference type="PANTHER" id="PTHR46148">
    <property type="entry name" value="CHROMO DOMAIN-CONTAINING PROTEIN"/>
    <property type="match status" value="1"/>
</dbReference>
<feature type="domain" description="Tf2-1-like SH3-like" evidence="1">
    <location>
        <begin position="2"/>
        <end position="35"/>
    </location>
</feature>
<dbReference type="Pfam" id="PF24626">
    <property type="entry name" value="SH3_Tf2-1"/>
    <property type="match status" value="1"/>
</dbReference>
<dbReference type="PANTHER" id="PTHR46148:SF57">
    <property type="entry name" value="OS12G0499874 PROTEIN"/>
    <property type="match status" value="1"/>
</dbReference>
<name>A0A540MPX2_MALBA</name>
<evidence type="ECO:0000313" key="2">
    <source>
        <dbReference type="EMBL" id="TQE00846.1"/>
    </source>
</evidence>
<sequence>MITERVGEVAYRLELPPELSKVHDVFHVSMRRHYVLDPSHVIPPQPLEINPDLTYDEEPVTLLDWKDNDLRNKTVRLVKVLWRNHFVEKATWETEDRMREMYTCLFYDYKWMYLLCIISRTKFYKVGRLSQPVLKFIYQ</sequence>
<reference evidence="2 3" key="1">
    <citation type="journal article" date="2019" name="G3 (Bethesda)">
        <title>Sequencing of a Wild Apple (Malus baccata) Genome Unravels the Differences Between Cultivated and Wild Apple Species Regarding Disease Resistance and Cold Tolerance.</title>
        <authorList>
            <person name="Chen X."/>
        </authorList>
    </citation>
    <scope>NUCLEOTIDE SEQUENCE [LARGE SCALE GENOMIC DNA]</scope>
    <source>
        <strain evidence="3">cv. Shandingzi</strain>
        <tissue evidence="2">Leaves</tissue>
    </source>
</reference>
<dbReference type="AlphaFoldDB" id="A0A540MPX2"/>
<proteinExistence type="predicted"/>